<dbReference type="STRING" id="1121131.SAMN02745229_02378"/>
<dbReference type="RefSeq" id="WP_073388016.1">
    <property type="nucleotide sequence ID" value="NZ_FQXK01000019.1"/>
</dbReference>
<accession>A0A1M5ZL77</accession>
<dbReference type="GeneID" id="89510279"/>
<evidence type="ECO:0000313" key="2">
    <source>
        <dbReference type="Proteomes" id="UP000184278"/>
    </source>
</evidence>
<organism evidence="1 2">
    <name type="scientific">Butyrivibrio fibrisolvens DSM 3071</name>
    <dbReference type="NCBI Taxonomy" id="1121131"/>
    <lineage>
        <taxon>Bacteria</taxon>
        <taxon>Bacillati</taxon>
        <taxon>Bacillota</taxon>
        <taxon>Clostridia</taxon>
        <taxon>Lachnospirales</taxon>
        <taxon>Lachnospiraceae</taxon>
        <taxon>Butyrivibrio</taxon>
    </lineage>
</organism>
<sequence>MNIVDKLIEFNTTRDRAALGVTSDIEQRTLVVIANDILEWLKLERKRELWIEQGKAITHKPLELNMDYPWCKDLERLLNEDNPLAEVFCIKDNCLTFKDSVSDDYIHEVRGLAHEKYNPPMIKD</sequence>
<proteinExistence type="predicted"/>
<dbReference type="Proteomes" id="UP000184278">
    <property type="component" value="Unassembled WGS sequence"/>
</dbReference>
<keyword evidence="2" id="KW-1185">Reference proteome</keyword>
<dbReference type="EMBL" id="FQXK01000019">
    <property type="protein sequence ID" value="SHI24693.1"/>
    <property type="molecule type" value="Genomic_DNA"/>
</dbReference>
<gene>
    <name evidence="1" type="ORF">SAMN02745229_02378</name>
</gene>
<name>A0A1M5ZL77_BUTFI</name>
<dbReference type="AlphaFoldDB" id="A0A1M5ZL77"/>
<dbReference type="OrthoDB" id="2064733at2"/>
<evidence type="ECO:0000313" key="1">
    <source>
        <dbReference type="EMBL" id="SHI24693.1"/>
    </source>
</evidence>
<reference evidence="2" key="1">
    <citation type="submission" date="2016-11" db="EMBL/GenBank/DDBJ databases">
        <authorList>
            <person name="Varghese N."/>
            <person name="Submissions S."/>
        </authorList>
    </citation>
    <scope>NUCLEOTIDE SEQUENCE [LARGE SCALE GENOMIC DNA]</scope>
    <source>
        <strain evidence="2">DSM 3071</strain>
    </source>
</reference>
<protein>
    <submittedName>
        <fullName evidence="1">Uncharacterized protein</fullName>
    </submittedName>
</protein>